<evidence type="ECO:0000256" key="1">
    <source>
        <dbReference type="SAM" id="MobiDB-lite"/>
    </source>
</evidence>
<dbReference type="EMBL" id="KN817696">
    <property type="protein sequence ID" value="KJA14073.1"/>
    <property type="molecule type" value="Genomic_DNA"/>
</dbReference>
<gene>
    <name evidence="2" type="ORF">HYPSUDRAFT_59570</name>
</gene>
<name>A0A0D2LTC2_HYPSF</name>
<reference evidence="3" key="1">
    <citation type="submission" date="2014-04" db="EMBL/GenBank/DDBJ databases">
        <title>Evolutionary Origins and Diversification of the Mycorrhizal Mutualists.</title>
        <authorList>
            <consortium name="DOE Joint Genome Institute"/>
            <consortium name="Mycorrhizal Genomics Consortium"/>
            <person name="Kohler A."/>
            <person name="Kuo A."/>
            <person name="Nagy L.G."/>
            <person name="Floudas D."/>
            <person name="Copeland A."/>
            <person name="Barry K.W."/>
            <person name="Cichocki N."/>
            <person name="Veneault-Fourrey C."/>
            <person name="LaButti K."/>
            <person name="Lindquist E.A."/>
            <person name="Lipzen A."/>
            <person name="Lundell T."/>
            <person name="Morin E."/>
            <person name="Murat C."/>
            <person name="Riley R."/>
            <person name="Ohm R."/>
            <person name="Sun H."/>
            <person name="Tunlid A."/>
            <person name="Henrissat B."/>
            <person name="Grigoriev I.V."/>
            <person name="Hibbett D.S."/>
            <person name="Martin F."/>
        </authorList>
    </citation>
    <scope>NUCLEOTIDE SEQUENCE [LARGE SCALE GENOMIC DNA]</scope>
    <source>
        <strain evidence="3">FD-334 SS-4</strain>
    </source>
</reference>
<protein>
    <submittedName>
        <fullName evidence="2">Uncharacterized protein</fullName>
    </submittedName>
</protein>
<dbReference type="AlphaFoldDB" id="A0A0D2LTC2"/>
<evidence type="ECO:0000313" key="3">
    <source>
        <dbReference type="Proteomes" id="UP000054270"/>
    </source>
</evidence>
<dbReference type="Proteomes" id="UP000054270">
    <property type="component" value="Unassembled WGS sequence"/>
</dbReference>
<proteinExistence type="predicted"/>
<evidence type="ECO:0000313" key="2">
    <source>
        <dbReference type="EMBL" id="KJA14073.1"/>
    </source>
</evidence>
<sequence length="161" mass="18462">MAKKVSQRRIPLFAQPQSDLKNDEDLYYFPECRIAEDSDFTDSTRHKSLQKKKNIVCDDQKMGPLNIKQQHRAGLTEDNNTQNISYSKRSKKRTRSPSPSSVASDQASKKMCFASGKEPHCIEGFSAIAESIEKLIIETREDRLALIKVMRELLCELRKAR</sequence>
<accession>A0A0D2LTC2</accession>
<keyword evidence="3" id="KW-1185">Reference proteome</keyword>
<feature type="region of interest" description="Disordered" evidence="1">
    <location>
        <begin position="70"/>
        <end position="108"/>
    </location>
</feature>
<organism evidence="2 3">
    <name type="scientific">Hypholoma sublateritium (strain FD-334 SS-4)</name>
    <dbReference type="NCBI Taxonomy" id="945553"/>
    <lineage>
        <taxon>Eukaryota</taxon>
        <taxon>Fungi</taxon>
        <taxon>Dikarya</taxon>
        <taxon>Basidiomycota</taxon>
        <taxon>Agaricomycotina</taxon>
        <taxon>Agaricomycetes</taxon>
        <taxon>Agaricomycetidae</taxon>
        <taxon>Agaricales</taxon>
        <taxon>Agaricineae</taxon>
        <taxon>Strophariaceae</taxon>
        <taxon>Hypholoma</taxon>
    </lineage>
</organism>